<keyword evidence="9" id="KW-0333">Golgi apparatus</keyword>
<comment type="subcellular location">
    <subcellularLocation>
        <location evidence="2">Cytoplasmic vesicle</location>
        <location evidence="2">Clathrin-coated vesicle membrane</location>
    </subcellularLocation>
    <subcellularLocation>
        <location evidence="12">Endomembrane system</location>
        <topology evidence="12">Single-pass membrane protein</topology>
    </subcellularLocation>
    <subcellularLocation>
        <location evidence="1">Golgi apparatus</location>
    </subcellularLocation>
</comment>
<dbReference type="Pfam" id="PF00226">
    <property type="entry name" value="DnaJ"/>
    <property type="match status" value="1"/>
</dbReference>
<evidence type="ECO:0000256" key="17">
    <source>
        <dbReference type="SAM" id="SignalP"/>
    </source>
</evidence>
<feature type="domain" description="J" evidence="18">
    <location>
        <begin position="44"/>
        <end position="109"/>
    </location>
</feature>
<feature type="region of interest" description="Disordered" evidence="15">
    <location>
        <begin position="257"/>
        <end position="281"/>
    </location>
</feature>
<evidence type="ECO:0000256" key="12">
    <source>
        <dbReference type="ARBA" id="ARBA00037847"/>
    </source>
</evidence>
<feature type="region of interest" description="Disordered" evidence="15">
    <location>
        <begin position="1895"/>
        <end position="1920"/>
    </location>
</feature>
<evidence type="ECO:0000256" key="7">
    <source>
        <dbReference type="ARBA" id="ARBA00022927"/>
    </source>
</evidence>
<organism evidence="19 20">
    <name type="scientific">Mycena pura</name>
    <dbReference type="NCBI Taxonomy" id="153505"/>
    <lineage>
        <taxon>Eukaryota</taxon>
        <taxon>Fungi</taxon>
        <taxon>Dikarya</taxon>
        <taxon>Basidiomycota</taxon>
        <taxon>Agaricomycotina</taxon>
        <taxon>Agaricomycetes</taxon>
        <taxon>Agaricomycetidae</taxon>
        <taxon>Agaricales</taxon>
        <taxon>Marasmiineae</taxon>
        <taxon>Mycenaceae</taxon>
        <taxon>Mycena</taxon>
    </lineage>
</organism>
<keyword evidence="4" id="KW-0813">Transport</keyword>
<dbReference type="PROSITE" id="PS50076">
    <property type="entry name" value="DNAJ_2"/>
    <property type="match status" value="1"/>
</dbReference>
<keyword evidence="6 17" id="KW-0732">Signal</keyword>
<dbReference type="EMBL" id="JARJCW010000002">
    <property type="protein sequence ID" value="KAJ7228581.1"/>
    <property type="molecule type" value="Genomic_DNA"/>
</dbReference>
<evidence type="ECO:0000256" key="13">
    <source>
        <dbReference type="ARBA" id="ARBA00074180"/>
    </source>
</evidence>
<feature type="compositionally biased region" description="Low complexity" evidence="15">
    <location>
        <begin position="343"/>
        <end position="366"/>
    </location>
</feature>
<dbReference type="SUPFAM" id="SSF46565">
    <property type="entry name" value="Chaperone J-domain"/>
    <property type="match status" value="1"/>
</dbReference>
<keyword evidence="7" id="KW-0653">Protein transport</keyword>
<dbReference type="Proteomes" id="UP001219525">
    <property type="component" value="Unassembled WGS sequence"/>
</dbReference>
<evidence type="ECO:0000256" key="5">
    <source>
        <dbReference type="ARBA" id="ARBA00022692"/>
    </source>
</evidence>
<dbReference type="InterPro" id="IPR044733">
    <property type="entry name" value="AP1_sigma"/>
</dbReference>
<dbReference type="InterPro" id="IPR001623">
    <property type="entry name" value="DnaJ_domain"/>
</dbReference>
<dbReference type="GO" id="GO:0016482">
    <property type="term" value="P:cytosolic transport"/>
    <property type="evidence" value="ECO:0007669"/>
    <property type="project" value="UniProtKB-ARBA"/>
</dbReference>
<dbReference type="GO" id="GO:0003968">
    <property type="term" value="F:RNA-directed RNA polymerase activity"/>
    <property type="evidence" value="ECO:0007669"/>
    <property type="project" value="InterPro"/>
</dbReference>
<feature type="region of interest" description="Disordered" evidence="15">
    <location>
        <begin position="1790"/>
        <end position="1816"/>
    </location>
</feature>
<dbReference type="Pfam" id="PF05183">
    <property type="entry name" value="RdRP"/>
    <property type="match status" value="1"/>
</dbReference>
<feature type="compositionally biased region" description="Polar residues" evidence="15">
    <location>
        <begin position="270"/>
        <end position="279"/>
    </location>
</feature>
<protein>
    <recommendedName>
        <fullName evidence="13">AP-1 complex subunit sigma-1</fullName>
    </recommendedName>
    <alternativeName>
        <fullName evidence="14">Sigma1-adaptin</fullName>
    </alternativeName>
</protein>
<dbReference type="FunFam" id="3.30.450.60:FF:000007">
    <property type="entry name" value="AP complex subunit sigma"/>
    <property type="match status" value="1"/>
</dbReference>
<gene>
    <name evidence="19" type="ORF">GGX14DRAFT_613666</name>
</gene>
<evidence type="ECO:0000256" key="1">
    <source>
        <dbReference type="ARBA" id="ARBA00004555"/>
    </source>
</evidence>
<keyword evidence="8 16" id="KW-1133">Transmembrane helix</keyword>
<reference evidence="19" key="1">
    <citation type="submission" date="2023-03" db="EMBL/GenBank/DDBJ databases">
        <title>Massive genome expansion in bonnet fungi (Mycena s.s.) driven by repeated elements and novel gene families across ecological guilds.</title>
        <authorList>
            <consortium name="Lawrence Berkeley National Laboratory"/>
            <person name="Harder C.B."/>
            <person name="Miyauchi S."/>
            <person name="Viragh M."/>
            <person name="Kuo A."/>
            <person name="Thoen E."/>
            <person name="Andreopoulos B."/>
            <person name="Lu D."/>
            <person name="Skrede I."/>
            <person name="Drula E."/>
            <person name="Henrissat B."/>
            <person name="Morin E."/>
            <person name="Kohler A."/>
            <person name="Barry K."/>
            <person name="LaButti K."/>
            <person name="Morin E."/>
            <person name="Salamov A."/>
            <person name="Lipzen A."/>
            <person name="Mereny Z."/>
            <person name="Hegedus B."/>
            <person name="Baldrian P."/>
            <person name="Stursova M."/>
            <person name="Weitz H."/>
            <person name="Taylor A."/>
            <person name="Grigoriev I.V."/>
            <person name="Nagy L.G."/>
            <person name="Martin F."/>
            <person name="Kauserud H."/>
        </authorList>
    </citation>
    <scope>NUCLEOTIDE SEQUENCE</scope>
    <source>
        <strain evidence="19">9144</strain>
    </source>
</reference>
<proteinExistence type="inferred from homology"/>
<evidence type="ECO:0000256" key="4">
    <source>
        <dbReference type="ARBA" id="ARBA00022448"/>
    </source>
</evidence>
<dbReference type="InterPro" id="IPR052606">
    <property type="entry name" value="DnaJ_domain_protein"/>
</dbReference>
<evidence type="ECO:0000256" key="2">
    <source>
        <dbReference type="ARBA" id="ARBA00004640"/>
    </source>
</evidence>
<dbReference type="PANTHER" id="PTHR44653">
    <property type="entry name" value="DNAJ HOMOLOG SUBFAMILY C MEMBER 1"/>
    <property type="match status" value="1"/>
</dbReference>
<evidence type="ECO:0000256" key="10">
    <source>
        <dbReference type="ARBA" id="ARBA00023136"/>
    </source>
</evidence>
<evidence type="ECO:0000256" key="9">
    <source>
        <dbReference type="ARBA" id="ARBA00023034"/>
    </source>
</evidence>
<evidence type="ECO:0000256" key="6">
    <source>
        <dbReference type="ARBA" id="ARBA00022729"/>
    </source>
</evidence>
<evidence type="ECO:0000313" key="20">
    <source>
        <dbReference type="Proteomes" id="UP001219525"/>
    </source>
</evidence>
<dbReference type="PANTHER" id="PTHR44653:SF2">
    <property type="entry name" value="DNAJ HOMOLOG SUBFAMILY C MEMBER 1"/>
    <property type="match status" value="1"/>
</dbReference>
<evidence type="ECO:0000259" key="18">
    <source>
        <dbReference type="PROSITE" id="PS50076"/>
    </source>
</evidence>
<evidence type="ECO:0000256" key="15">
    <source>
        <dbReference type="SAM" id="MobiDB-lite"/>
    </source>
</evidence>
<evidence type="ECO:0000256" key="3">
    <source>
        <dbReference type="ARBA" id="ARBA00006972"/>
    </source>
</evidence>
<evidence type="ECO:0000256" key="16">
    <source>
        <dbReference type="SAM" id="Phobius"/>
    </source>
</evidence>
<feature type="compositionally biased region" description="Polar residues" evidence="15">
    <location>
        <begin position="1909"/>
        <end position="1920"/>
    </location>
</feature>
<name>A0AAD6YT93_9AGAR</name>
<evidence type="ECO:0000256" key="11">
    <source>
        <dbReference type="ARBA" id="ARBA00023329"/>
    </source>
</evidence>
<dbReference type="Gene3D" id="3.30.450.60">
    <property type="match status" value="1"/>
</dbReference>
<keyword evidence="11" id="KW-0968">Cytoplasmic vesicle</keyword>
<dbReference type="InterPro" id="IPR036869">
    <property type="entry name" value="J_dom_sf"/>
</dbReference>
<feature type="region of interest" description="Disordered" evidence="15">
    <location>
        <begin position="1580"/>
        <end position="1604"/>
    </location>
</feature>
<dbReference type="InterPro" id="IPR057596">
    <property type="entry name" value="RDRP_core"/>
</dbReference>
<feature type="chain" id="PRO_5041926620" description="AP-1 complex subunit sigma-1" evidence="17">
    <location>
        <begin position="21"/>
        <end position="1955"/>
    </location>
</feature>
<evidence type="ECO:0000256" key="8">
    <source>
        <dbReference type="ARBA" id="ARBA00022989"/>
    </source>
</evidence>
<dbReference type="SUPFAM" id="SSF64356">
    <property type="entry name" value="SNARE-like"/>
    <property type="match status" value="1"/>
</dbReference>
<dbReference type="PRINTS" id="PR00625">
    <property type="entry name" value="JDOMAIN"/>
</dbReference>
<accession>A0AAD6YT93</accession>
<feature type="compositionally biased region" description="Polar residues" evidence="15">
    <location>
        <begin position="326"/>
        <end position="338"/>
    </location>
</feature>
<dbReference type="CDD" id="cd14831">
    <property type="entry name" value="AP1_sigma"/>
    <property type="match status" value="1"/>
</dbReference>
<feature type="region of interest" description="Disordered" evidence="15">
    <location>
        <begin position="326"/>
        <end position="404"/>
    </location>
</feature>
<feature type="compositionally biased region" description="Basic and acidic residues" evidence="15">
    <location>
        <begin position="377"/>
        <end position="390"/>
    </location>
</feature>
<feature type="transmembrane region" description="Helical" evidence="16">
    <location>
        <begin position="130"/>
        <end position="153"/>
    </location>
</feature>
<dbReference type="GO" id="GO:0030121">
    <property type="term" value="C:AP-1 adaptor complex"/>
    <property type="evidence" value="ECO:0007669"/>
    <property type="project" value="InterPro"/>
</dbReference>
<evidence type="ECO:0000256" key="14">
    <source>
        <dbReference type="ARBA" id="ARBA00081706"/>
    </source>
</evidence>
<sequence length="1955" mass="217192">MRFFFALFAFLAVLTTVALAWEKEDHEIFDLVTAIQASEGKDVTFYSWLDVSSTASTAEIAKAYRKKSMLLHPDKNPHDKKIHERFARLGVVATILRNRESRDRYDFFYKNGVPVWRGTGYYYSRFRPGLVTVALFLIIVTSAFNYAAMFINYRRDLERIERFVKDARLAAWGPKLTPIEGQRKVKINLAGPMSESQGRWIDMVVDPKNVYILDPSGDMDLLDASTATRPALVNTWFIALVKTLYSKVVDHGISPKERVSLEPEDDEEASTTASKSNYSDLPDDISELIRLAPSQDYAESLSHHSSYSDLEDISALILEAPVGTQLNKSINDSGSSKSPFVRSGDSSESTDSEQSTRAAESSSSAADVKPIPQIPQTDERLGKRKERDFGESSPSTTGPGKRFKSARLSLTDEDEGFPPIFISYAPAEQRLFKGLDLPYAVQYEIARVAATMPDASLPTAGYKSLNRAKLMDLRGRDISLVAPIIPELFGKVESSIVDAVFAKEIAAKAPWGELDLENRSLAINPLAGLGLSKEAPDWFGGKVHFTGKIIKGSPFKIVLKPPELGPSDRFARRWGSGRFLTLSVSNDLLREGEKVINFLYRPVVIGGCVFRAFDAKDGNVFFVCTNEIVEGMRIHPTRVNPGLLSLRDFLAWHNALELNPKQTMAKWASRFALGRSNSAPVLRLEVESINETADILSKSGSDMTDGAGLINKAGLRQVFHRFEMDTWPTAIQCRVAGAKGLLVMDPTDVHEEARIWIRPSQIKVKHTNISVCEDPALRTIDLLRTAHCRTNSRLSVETIINLAENGVPFSSFLKLVEEAMVNLVTPLLTWEGPDAMQALWCAVARVGGVMSSRLARKETVLSRVKGYSERDSGDIDNEDEEADDQPSSTAWWVDQISGCPSSLEETILYLLDSGFHPETCSVLRDKLKKVVEGCINRYIESYRIDLPVGMSATAFLVPDQFGVLEYGEFFFKSSHHDFQMRDGLPTDVLLGPALITRHPCKLPTDVQKWTAVDKPELRHLTDVIVLSVKGPRRSADFLSGGDYDGDKGLVIWQPELVDPFVNAELHFSEEPPEVARCFSPKNETVENFLVRTGSMSAEQQLREMQSYLLSSIRDTAVVGKYSNWHLNATYTLGYSHPETIRLAYMFNKTLDGAKTGLTVLPEVYKEDAKKYDKRPPAWKETTEKTKVQYGQSNMVNIRRGSGLGHFVMDKLHALTQRKWETTTEWGKKLKTERNKLTELPHVVDEDLTAPWLAFAAKDKARKDAYSLQQTQIALLARSLDTDGLSAEVKEAASQLLAEASYKSDAELIQKHIEDVYAKHKKKIDANFTKLPIERRQDILRELSRDFASGPEGLSMDAEEAARIKASYVYWYDSDKRRNDKWIKWSRFPWDVAFREPKGPYLTFYAGKVRLSKWFTTTAPKAKAKIVKDVTQLVLGRRTRMYTKVVYRRYASLFFVTGIGSNDNELVTLEIIHRYVEVLDRYFGNVCELDLIFNFQKAYAILDELIISGELQESSKKSVLRVVTQSDTVEEQESSSEDSMYTPRPASAPPPSYASHPRRLTAPCATCAPRTPSTRRALPLYTARDPHTPPMPSAGTHPQPAPPSHKRSLFCMRACPPGPTPAPLACAYQDPRGHPTWPASHNKLHERVWGAPAHAPHNTINAPAHACACHPRRLYYLLSALCTLSTPSTRNPRPLHTTHAPSAHHPRCLRVPHTSARHLPSARPAPSVPCVGSFRFPAPPPPATVPRTLPWACAGGSFSIPRAAAACYSPAHAPMGARGLVVDTRSRSCAPTHERAGSFSTPGAAATPHCPAHAGSLSTPGATAAAFNRPAHEHAQARYPVLPPPATAPRAGTGCRFPLPCARSHERAARSGRLTTPPPLPSCARPWECTQSSVSTPDAAAFHRPEHSAGSLSTPGAATSPRTLMRGLYFDTRRRSCPLLPCARSHERAQARFRHP</sequence>
<comment type="similarity">
    <text evidence="3">Belongs to the adaptor complexes small subunit family.</text>
</comment>
<evidence type="ECO:0000313" key="19">
    <source>
        <dbReference type="EMBL" id="KAJ7228581.1"/>
    </source>
</evidence>
<dbReference type="GO" id="GO:0015031">
    <property type="term" value="P:protein transport"/>
    <property type="evidence" value="ECO:0007669"/>
    <property type="project" value="UniProtKB-KW"/>
</dbReference>
<dbReference type="GO" id="GO:0005829">
    <property type="term" value="C:cytosol"/>
    <property type="evidence" value="ECO:0007669"/>
    <property type="project" value="GOC"/>
</dbReference>
<dbReference type="InterPro" id="IPR022775">
    <property type="entry name" value="AP_mu_sigma_su"/>
</dbReference>
<keyword evidence="10 16" id="KW-0472">Membrane</keyword>
<dbReference type="InterPro" id="IPR011012">
    <property type="entry name" value="Longin-like_dom_sf"/>
</dbReference>
<dbReference type="GO" id="GO:0035615">
    <property type="term" value="F:clathrin adaptor activity"/>
    <property type="evidence" value="ECO:0007669"/>
    <property type="project" value="InterPro"/>
</dbReference>
<dbReference type="CDD" id="cd06257">
    <property type="entry name" value="DnaJ"/>
    <property type="match status" value="1"/>
</dbReference>
<dbReference type="Gene3D" id="1.10.287.110">
    <property type="entry name" value="DnaJ domain"/>
    <property type="match status" value="1"/>
</dbReference>
<keyword evidence="5 16" id="KW-0812">Transmembrane</keyword>
<feature type="signal peptide" evidence="17">
    <location>
        <begin position="1"/>
        <end position="20"/>
    </location>
</feature>
<dbReference type="Pfam" id="PF01217">
    <property type="entry name" value="Clat_adaptor_s"/>
    <property type="match status" value="1"/>
</dbReference>
<comment type="caution">
    <text evidence="19">The sequence shown here is derived from an EMBL/GenBank/DDBJ whole genome shotgun (WGS) entry which is preliminary data.</text>
</comment>
<keyword evidence="20" id="KW-1185">Reference proteome</keyword>
<dbReference type="SMART" id="SM00271">
    <property type="entry name" value="DnaJ"/>
    <property type="match status" value="1"/>
</dbReference>
<feature type="region of interest" description="Disordered" evidence="15">
    <location>
        <begin position="1525"/>
        <end position="1558"/>
    </location>
</feature>